<organism evidence="4 5">
    <name type="scientific">Winogradskyella sediminis</name>
    <dbReference type="NCBI Taxonomy" id="1382466"/>
    <lineage>
        <taxon>Bacteria</taxon>
        <taxon>Pseudomonadati</taxon>
        <taxon>Bacteroidota</taxon>
        <taxon>Flavobacteriia</taxon>
        <taxon>Flavobacteriales</taxon>
        <taxon>Flavobacteriaceae</taxon>
        <taxon>Winogradskyella</taxon>
    </lineage>
</organism>
<comment type="subcellular location">
    <subcellularLocation>
        <location evidence="1">Cell membrane</location>
    </subcellularLocation>
</comment>
<dbReference type="InterPro" id="IPR015943">
    <property type="entry name" value="WD40/YVTN_repeat-like_dom_sf"/>
</dbReference>
<sequence length="269" mass="31002">MIYIKRLIFLLFIVSSCQSTGQLKIEARITEELEEVSAAEFSKNSDLTWVIQDAGNTNNLIGLNQNGHIVRNLYITNAKNRDWEDLTSDAHGNIYIGDFGNNNKKRKTFTIYKVNQEDLNAGTATAERIEFTLHKDQKSEDFESFFIFNDSFYIFSKEHKKFVVLKVKNRTGKQVAEVHSKYNLKGKNNKITSADISKDGKTIVLLNHDKLWELSNFKGDDFFSGDIREIEFEHNSQKEGICFKTDSTVVITDERKDFEGGYIYTFNLN</sequence>
<dbReference type="Pfam" id="PF06977">
    <property type="entry name" value="SdiA-regulated"/>
    <property type="match status" value="1"/>
</dbReference>
<reference evidence="4 5" key="1">
    <citation type="submission" date="2016-10" db="EMBL/GenBank/DDBJ databases">
        <authorList>
            <person name="Varghese N."/>
            <person name="Submissions S."/>
        </authorList>
    </citation>
    <scope>NUCLEOTIDE SEQUENCE [LARGE SCALE GENOMIC DNA]</scope>
    <source>
        <strain evidence="4 5">RHA_55</strain>
    </source>
</reference>
<dbReference type="GO" id="GO:0005886">
    <property type="term" value="C:plasma membrane"/>
    <property type="evidence" value="ECO:0007669"/>
    <property type="project" value="UniProtKB-SubCell"/>
</dbReference>
<dbReference type="EMBL" id="LT629774">
    <property type="protein sequence ID" value="SDS22201.1"/>
    <property type="molecule type" value="Genomic_DNA"/>
</dbReference>
<name>A0A1H1QF64_9FLAO</name>
<gene>
    <name evidence="4" type="ORF">SAMN04489797_1129</name>
</gene>
<evidence type="ECO:0000256" key="2">
    <source>
        <dbReference type="ARBA" id="ARBA00022475"/>
    </source>
</evidence>
<evidence type="ECO:0000313" key="4">
    <source>
        <dbReference type="EMBL" id="SDS22201.1"/>
    </source>
</evidence>
<dbReference type="Proteomes" id="UP000198963">
    <property type="component" value="Chromosome I"/>
</dbReference>
<dbReference type="RefSeq" id="WP_092445089.1">
    <property type="nucleotide sequence ID" value="NZ_LT629774.1"/>
</dbReference>
<dbReference type="SUPFAM" id="SSF101898">
    <property type="entry name" value="NHL repeat"/>
    <property type="match status" value="1"/>
</dbReference>
<dbReference type="InterPro" id="IPR009722">
    <property type="entry name" value="YjiK/CarP"/>
</dbReference>
<protein>
    <submittedName>
        <fullName evidence="4">SdiA-regulated</fullName>
    </submittedName>
</protein>
<dbReference type="STRING" id="1249933.SAMN04489797_1129"/>
<evidence type="ECO:0000313" key="5">
    <source>
        <dbReference type="Proteomes" id="UP000198963"/>
    </source>
</evidence>
<dbReference type="AlphaFoldDB" id="A0A1H1QF64"/>
<keyword evidence="2" id="KW-1003">Cell membrane</keyword>
<accession>A0A1H1QF64</accession>
<dbReference type="Gene3D" id="2.130.10.10">
    <property type="entry name" value="YVTN repeat-like/Quinoprotein amine dehydrogenase"/>
    <property type="match status" value="1"/>
</dbReference>
<evidence type="ECO:0000256" key="1">
    <source>
        <dbReference type="ARBA" id="ARBA00004236"/>
    </source>
</evidence>
<dbReference type="PROSITE" id="PS51257">
    <property type="entry name" value="PROKAR_LIPOPROTEIN"/>
    <property type="match status" value="1"/>
</dbReference>
<proteinExistence type="predicted"/>
<keyword evidence="5" id="KW-1185">Reference proteome</keyword>
<keyword evidence="3" id="KW-0472">Membrane</keyword>
<evidence type="ECO:0000256" key="3">
    <source>
        <dbReference type="ARBA" id="ARBA00023136"/>
    </source>
</evidence>